<sequence>MERQQEFSDLSHQQRAHLMQEVRDGLEYERLKTSLALLARIQQSTDAAGAAGFAAAFEHLQSPVPAAAPVARIRPAGSAPSTVPQRSQQA</sequence>
<dbReference type="Proteomes" id="UP001195422">
    <property type="component" value="Unassembled WGS sequence"/>
</dbReference>
<organism evidence="1 2">
    <name type="scientific">Glutamicibacter protophormiae</name>
    <name type="common">Brevibacterium protophormiae</name>
    <dbReference type="NCBI Taxonomy" id="37930"/>
    <lineage>
        <taxon>Bacteria</taxon>
        <taxon>Bacillati</taxon>
        <taxon>Actinomycetota</taxon>
        <taxon>Actinomycetes</taxon>
        <taxon>Micrococcales</taxon>
        <taxon>Micrococcaceae</taxon>
        <taxon>Glutamicibacter</taxon>
    </lineage>
</organism>
<dbReference type="RefSeq" id="WP_188947553.1">
    <property type="nucleotide sequence ID" value="NZ_BMPH01000003.1"/>
</dbReference>
<dbReference type="EMBL" id="JAGIOJ010000001">
    <property type="protein sequence ID" value="MBP2398778.1"/>
    <property type="molecule type" value="Genomic_DNA"/>
</dbReference>
<evidence type="ECO:0000313" key="2">
    <source>
        <dbReference type="Proteomes" id="UP001195422"/>
    </source>
</evidence>
<accession>A0ABS4XQI7</accession>
<reference evidence="1 2" key="1">
    <citation type="submission" date="2021-03" db="EMBL/GenBank/DDBJ databases">
        <title>Sequencing the genomes of 1000 actinobacteria strains.</title>
        <authorList>
            <person name="Klenk H.-P."/>
        </authorList>
    </citation>
    <scope>NUCLEOTIDE SEQUENCE [LARGE SCALE GENOMIC DNA]</scope>
    <source>
        <strain evidence="1 2">DSM 20168</strain>
    </source>
</reference>
<proteinExistence type="predicted"/>
<name>A0ABS4XQI7_GLUPR</name>
<protein>
    <submittedName>
        <fullName evidence="1">Uncharacterized protein</fullName>
    </submittedName>
</protein>
<gene>
    <name evidence="1" type="ORF">JOF39_001859</name>
</gene>
<keyword evidence="2" id="KW-1185">Reference proteome</keyword>
<evidence type="ECO:0000313" key="1">
    <source>
        <dbReference type="EMBL" id="MBP2398778.1"/>
    </source>
</evidence>
<comment type="caution">
    <text evidence="1">The sequence shown here is derived from an EMBL/GenBank/DDBJ whole genome shotgun (WGS) entry which is preliminary data.</text>
</comment>